<keyword evidence="1" id="KW-1133">Transmembrane helix</keyword>
<accession>A0A371FFK8</accession>
<comment type="caution">
    <text evidence="2">The sequence shown here is derived from an EMBL/GenBank/DDBJ whole genome shotgun (WGS) entry which is preliminary data.</text>
</comment>
<feature type="non-terminal residue" evidence="2">
    <location>
        <position position="1"/>
    </location>
</feature>
<dbReference type="AlphaFoldDB" id="A0A371FFK8"/>
<dbReference type="Proteomes" id="UP000257109">
    <property type="component" value="Unassembled WGS sequence"/>
</dbReference>
<evidence type="ECO:0000256" key="1">
    <source>
        <dbReference type="SAM" id="Phobius"/>
    </source>
</evidence>
<name>A0A371FFK8_MUCPR</name>
<keyword evidence="3" id="KW-1185">Reference proteome</keyword>
<sequence length="174" mass="19963">MDLDTYEVRFVFVQQEGKIFFLPGKSFWKIQNRALFSYEILSNRLVKQLYNLTLLCSTLPQILLVLPLWFLGHVKLVTSIASLFAIGHYNGFMKNCTSPLVLSTFLLVHLHRMCGLSTLSPSLNGESLFGGEANQYQLQEAIRKGSHGIDTKWSSDSIDIDILERKLWRRKHNS</sequence>
<evidence type="ECO:0000313" key="3">
    <source>
        <dbReference type="Proteomes" id="UP000257109"/>
    </source>
</evidence>
<reference evidence="2" key="1">
    <citation type="submission" date="2018-05" db="EMBL/GenBank/DDBJ databases">
        <title>Draft genome of Mucuna pruriens seed.</title>
        <authorList>
            <person name="Nnadi N.E."/>
            <person name="Vos R."/>
            <person name="Hasami M.H."/>
            <person name="Devisetty U.K."/>
            <person name="Aguiy J.C."/>
        </authorList>
    </citation>
    <scope>NUCLEOTIDE SEQUENCE [LARGE SCALE GENOMIC DNA]</scope>
    <source>
        <strain evidence="2">JCA_2017</strain>
    </source>
</reference>
<gene>
    <name evidence="2" type="ORF">CR513_42846</name>
</gene>
<dbReference type="OrthoDB" id="264392at2759"/>
<feature type="transmembrane region" description="Helical" evidence="1">
    <location>
        <begin position="92"/>
        <end position="110"/>
    </location>
</feature>
<keyword evidence="1" id="KW-0472">Membrane</keyword>
<protein>
    <submittedName>
        <fullName evidence="2">Uncharacterized protein</fullName>
    </submittedName>
</protein>
<dbReference type="EMBL" id="QJKJ01009283">
    <property type="protein sequence ID" value="RDX77087.1"/>
    <property type="molecule type" value="Genomic_DNA"/>
</dbReference>
<organism evidence="2 3">
    <name type="scientific">Mucuna pruriens</name>
    <name type="common">Velvet bean</name>
    <name type="synonym">Dolichos pruriens</name>
    <dbReference type="NCBI Taxonomy" id="157652"/>
    <lineage>
        <taxon>Eukaryota</taxon>
        <taxon>Viridiplantae</taxon>
        <taxon>Streptophyta</taxon>
        <taxon>Embryophyta</taxon>
        <taxon>Tracheophyta</taxon>
        <taxon>Spermatophyta</taxon>
        <taxon>Magnoliopsida</taxon>
        <taxon>eudicotyledons</taxon>
        <taxon>Gunneridae</taxon>
        <taxon>Pentapetalae</taxon>
        <taxon>rosids</taxon>
        <taxon>fabids</taxon>
        <taxon>Fabales</taxon>
        <taxon>Fabaceae</taxon>
        <taxon>Papilionoideae</taxon>
        <taxon>50 kb inversion clade</taxon>
        <taxon>NPAAA clade</taxon>
        <taxon>indigoferoid/millettioid clade</taxon>
        <taxon>Phaseoleae</taxon>
        <taxon>Mucuna</taxon>
    </lineage>
</organism>
<keyword evidence="1" id="KW-0812">Transmembrane</keyword>
<evidence type="ECO:0000313" key="2">
    <source>
        <dbReference type="EMBL" id="RDX77087.1"/>
    </source>
</evidence>
<proteinExistence type="predicted"/>
<feature type="transmembrane region" description="Helical" evidence="1">
    <location>
        <begin position="49"/>
        <end position="72"/>
    </location>
</feature>